<dbReference type="PANTHER" id="PTHR34828:SF1">
    <property type="entry name" value="TESTIS-EXPRESSED PROTEIN 45"/>
    <property type="match status" value="1"/>
</dbReference>
<keyword evidence="3" id="KW-1185">Reference proteome</keyword>
<comment type="caution">
    <text evidence="2">The sequence shown here is derived from an EMBL/GenBank/DDBJ whole genome shotgun (WGS) entry which is preliminary data.</text>
</comment>
<dbReference type="PANTHER" id="PTHR34828">
    <property type="entry name" value="TESTIS-EXPRESSED PROTEIN 45"/>
    <property type="match status" value="1"/>
</dbReference>
<feature type="region of interest" description="Disordered" evidence="1">
    <location>
        <begin position="551"/>
        <end position="591"/>
    </location>
</feature>
<dbReference type="Proteomes" id="UP001281761">
    <property type="component" value="Unassembled WGS sequence"/>
</dbReference>
<name>A0ABQ9XFL0_9EUKA</name>
<protein>
    <submittedName>
        <fullName evidence="2">Uncharacterized protein</fullName>
    </submittedName>
</protein>
<feature type="region of interest" description="Disordered" evidence="1">
    <location>
        <begin position="1"/>
        <end position="39"/>
    </location>
</feature>
<feature type="compositionally biased region" description="Low complexity" evidence="1">
    <location>
        <begin position="563"/>
        <end position="574"/>
    </location>
</feature>
<evidence type="ECO:0000313" key="3">
    <source>
        <dbReference type="Proteomes" id="UP001281761"/>
    </source>
</evidence>
<evidence type="ECO:0000313" key="2">
    <source>
        <dbReference type="EMBL" id="KAK2949644.1"/>
    </source>
</evidence>
<proteinExistence type="predicted"/>
<sequence length="642" mass="72084">MHFDENKQYRRKELPNERFLRGSSVQIGDPSNVDPHPIDEYTDKYRRWDMSGNLSSDERTQLGNKLRATNYNLGDGRGNYETQYGQAFQKPRAGEQEKATVNTAELQRSHIVLGDGQPGRVDGAYATTTRSTYDKKDLPLPNADKQEMINQLRREHWAIGDPSSKVTGRDFATTHQDTFKAPDGPVDRSLPQATMDDLRKSHIVLAGGEANSQDRPGGHGGVVTRAYRQANPNAPQANIDDGPYTSTTRAAYVKHDPTKTRGLANAGQVSGILPSEITPQTKQLLRAHHYELGDGRGVYGTSYNDNYVPQQMDPEVWEKVDDENYRRRQLPNERFLRGSSIQIGDPSNVDAHPIDEYRDRYRKWDPADLQGANERKEIEARLRQTNYTLGDGRGDYDTNYNVAYVKPRPGEQEQATVNTAELQRSHIVLQDTNPDNYAQALADGFKTTTRSTYNKKDLPPPQLDKQEMINQLRREHWAIGDPSSQVTGRDYATTFNTAFTKPENPQKTELPESTKADLRRSHVVFGGSEASSADKPGGEGGVMTRAYRQAHPEANPQPTGPGTYSTTMKSSYTKPDQTRTRGLPNAGQVSGILPTEITPETKQILRAHHYDLGDGRGEWDTTYRVNYIPQPLDPDQWEEVGN</sequence>
<reference evidence="2 3" key="1">
    <citation type="journal article" date="2022" name="bioRxiv">
        <title>Genomics of Preaxostyla Flagellates Illuminates Evolutionary Transitions and the Path Towards Mitochondrial Loss.</title>
        <authorList>
            <person name="Novak L.V.F."/>
            <person name="Treitli S.C."/>
            <person name="Pyrih J."/>
            <person name="Halakuc P."/>
            <person name="Pipaliya S.V."/>
            <person name="Vacek V."/>
            <person name="Brzon O."/>
            <person name="Soukal P."/>
            <person name="Eme L."/>
            <person name="Dacks J.B."/>
            <person name="Karnkowska A."/>
            <person name="Elias M."/>
            <person name="Hampl V."/>
        </authorList>
    </citation>
    <scope>NUCLEOTIDE SEQUENCE [LARGE SCALE GENOMIC DNA]</scope>
    <source>
        <strain evidence="2">NAU3</strain>
        <tissue evidence="2">Gut</tissue>
    </source>
</reference>
<organism evidence="2 3">
    <name type="scientific">Blattamonas nauphoetae</name>
    <dbReference type="NCBI Taxonomy" id="2049346"/>
    <lineage>
        <taxon>Eukaryota</taxon>
        <taxon>Metamonada</taxon>
        <taxon>Preaxostyla</taxon>
        <taxon>Oxymonadida</taxon>
        <taxon>Blattamonas</taxon>
    </lineage>
</organism>
<dbReference type="EMBL" id="JARBJD010000152">
    <property type="protein sequence ID" value="KAK2949644.1"/>
    <property type="molecule type" value="Genomic_DNA"/>
</dbReference>
<evidence type="ECO:0000256" key="1">
    <source>
        <dbReference type="SAM" id="MobiDB-lite"/>
    </source>
</evidence>
<dbReference type="InterPro" id="IPR028001">
    <property type="entry name" value="SAXO5"/>
</dbReference>
<gene>
    <name evidence="2" type="ORF">BLNAU_15395</name>
</gene>
<accession>A0ABQ9XFL0</accession>
<feature type="compositionally biased region" description="Basic and acidic residues" evidence="1">
    <location>
        <begin position="1"/>
        <end position="20"/>
    </location>
</feature>